<dbReference type="Proteomes" id="UP000654918">
    <property type="component" value="Unassembled WGS sequence"/>
</dbReference>
<feature type="region of interest" description="Disordered" evidence="3">
    <location>
        <begin position="192"/>
        <end position="219"/>
    </location>
</feature>
<name>A0A8H6N800_9PEZI</name>
<proteinExistence type="predicted"/>
<accession>A0A8H6N800</accession>
<dbReference type="GO" id="GO:0006351">
    <property type="term" value="P:DNA-templated transcription"/>
    <property type="evidence" value="ECO:0007669"/>
    <property type="project" value="InterPro"/>
</dbReference>
<dbReference type="PROSITE" id="PS50048">
    <property type="entry name" value="ZN2_CY6_FUNGAL_2"/>
    <property type="match status" value="1"/>
</dbReference>
<evidence type="ECO:0000256" key="2">
    <source>
        <dbReference type="ARBA" id="ARBA00023242"/>
    </source>
</evidence>
<dbReference type="SUPFAM" id="SSF57701">
    <property type="entry name" value="Zn2/Cys6 DNA-binding domain"/>
    <property type="match status" value="1"/>
</dbReference>
<evidence type="ECO:0000259" key="4">
    <source>
        <dbReference type="PROSITE" id="PS50048"/>
    </source>
</evidence>
<feature type="region of interest" description="Disordered" evidence="3">
    <location>
        <begin position="1"/>
        <end position="22"/>
    </location>
</feature>
<dbReference type="GO" id="GO:0003677">
    <property type="term" value="F:DNA binding"/>
    <property type="evidence" value="ECO:0007669"/>
    <property type="project" value="InterPro"/>
</dbReference>
<dbReference type="AlphaFoldDB" id="A0A8H6N800"/>
<dbReference type="CDD" id="cd00067">
    <property type="entry name" value="GAL4"/>
    <property type="match status" value="1"/>
</dbReference>
<keyword evidence="2" id="KW-0539">Nucleus</keyword>
<dbReference type="Pfam" id="PF00172">
    <property type="entry name" value="Zn_clus"/>
    <property type="match status" value="1"/>
</dbReference>
<dbReference type="PANTHER" id="PTHR46910">
    <property type="entry name" value="TRANSCRIPTION FACTOR PDR1"/>
    <property type="match status" value="1"/>
</dbReference>
<feature type="region of interest" description="Disordered" evidence="3">
    <location>
        <begin position="98"/>
        <end position="179"/>
    </location>
</feature>
<evidence type="ECO:0000313" key="5">
    <source>
        <dbReference type="EMBL" id="KAF6823068.1"/>
    </source>
</evidence>
<comment type="caution">
    <text evidence="5">The sequence shown here is derived from an EMBL/GenBank/DDBJ whole genome shotgun (WGS) entry which is preliminary data.</text>
</comment>
<reference evidence="5" key="1">
    <citation type="journal article" date="2020" name="Phytopathology">
        <title>Genome Sequence Resources of Colletotrichum truncatum, C. plurivorum, C. musicola, and C. sojae: Four Species Pathogenic to Soybean (Glycine max).</title>
        <authorList>
            <person name="Rogerio F."/>
            <person name="Boufleur T.R."/>
            <person name="Ciampi-Guillardi M."/>
            <person name="Sukno S.A."/>
            <person name="Thon M.R."/>
            <person name="Massola Junior N.S."/>
            <person name="Baroncelli R."/>
        </authorList>
    </citation>
    <scope>NUCLEOTIDE SEQUENCE</scope>
    <source>
        <strain evidence="5">LFN00145</strain>
    </source>
</reference>
<feature type="domain" description="Zn(2)-C6 fungal-type" evidence="4">
    <location>
        <begin position="31"/>
        <end position="58"/>
    </location>
</feature>
<dbReference type="EMBL" id="WIGO01000221">
    <property type="protein sequence ID" value="KAF6823068.1"/>
    <property type="molecule type" value="Genomic_DNA"/>
</dbReference>
<dbReference type="InterPro" id="IPR050987">
    <property type="entry name" value="AtrR-like"/>
</dbReference>
<feature type="compositionally biased region" description="Polar residues" evidence="3">
    <location>
        <begin position="201"/>
        <end position="215"/>
    </location>
</feature>
<dbReference type="PROSITE" id="PS00463">
    <property type="entry name" value="ZN2_CY6_FUNGAL_1"/>
    <property type="match status" value="1"/>
</dbReference>
<sequence>MFATLDLGSPSHAKPGGVRQGRPKRAQVRCACDWCKLMRIKCDNHRPCSNCQQSGRQCAATGRRTQFRSLADAVTEVESLRNRLGELETVKKQLEELKANSGAGPSSSSSSSGSASGSGSGASPNPGSTSTTTTGSSPSSPPQPPPPSEPPRSDAGFPSPESVRASNRGSPTFTDTSPLFITRMRRFLQETRPPLDLRGLSQGQGTSSPPETSLDSRGASYLLPSQEPHYLALFWQSHYFGYPILSEAEFGREYHSLIAKTIPGQPRPPSPLVDIILALCVQIASFSLSSAVADDAGQPWGGATDRPEHSYPSVAGFQYYRRCKEALDRTTESPSIATVQCYVFSIVYLYEAGLIDAAHAMTSRAIMAAVISGLHTEPPPHLSGPEKERARRTWWSLQALDARLSAETSRPPVVASAALALSVCRQPTDTLEYARWLAPHYHHDETCPPWPGFQAQTLRLLETATAVRNAFDARCTEVGGSEVFAHDAAAREDCARRLSEQMKSLDAWARQVPKGYYMPRTTGRQFSTDAGSTPELALSSNILVHCQRQRILLELHYHHACLALYQPFLCLAATAAGTSTPVADGNAAAGLRHAMALTRLLHQALTASEEVLSGVYHVFRWQRAALFAMLAYAYVFPLSPARDAIRAAVDKAVAVVEMYREALPGAAAVAVTARALRKDVTSVMDGFYKGTYWTPVPEVVPPPPAGQHNHQAMGMDLPALEANSTPPFDFNTMDMGAEFPLTALGGGDGDEGWDIAGAVWANGDPFLLSNLSPRLREGL</sequence>
<keyword evidence="1" id="KW-0479">Metal-binding</keyword>
<dbReference type="PANTHER" id="PTHR46910:SF17">
    <property type="entry name" value="SCFA-RELATED"/>
    <property type="match status" value="1"/>
</dbReference>
<dbReference type="InterPro" id="IPR001138">
    <property type="entry name" value="Zn2Cys6_DnaBD"/>
</dbReference>
<gene>
    <name evidence="5" type="ORF">CPLU01_11631</name>
</gene>
<evidence type="ECO:0000313" key="6">
    <source>
        <dbReference type="Proteomes" id="UP000654918"/>
    </source>
</evidence>
<dbReference type="CDD" id="cd12148">
    <property type="entry name" value="fungal_TF_MHR"/>
    <property type="match status" value="1"/>
</dbReference>
<feature type="compositionally biased region" description="Low complexity" evidence="3">
    <location>
        <begin position="101"/>
        <end position="138"/>
    </location>
</feature>
<keyword evidence="6" id="KW-1185">Reference proteome</keyword>
<dbReference type="InterPro" id="IPR036864">
    <property type="entry name" value="Zn2-C6_fun-type_DNA-bd_sf"/>
</dbReference>
<dbReference type="GO" id="GO:0000981">
    <property type="term" value="F:DNA-binding transcription factor activity, RNA polymerase II-specific"/>
    <property type="evidence" value="ECO:0007669"/>
    <property type="project" value="InterPro"/>
</dbReference>
<dbReference type="GO" id="GO:0008270">
    <property type="term" value="F:zinc ion binding"/>
    <property type="evidence" value="ECO:0007669"/>
    <property type="project" value="InterPro"/>
</dbReference>
<dbReference type="InterPro" id="IPR007219">
    <property type="entry name" value="XnlR_reg_dom"/>
</dbReference>
<dbReference type="Pfam" id="PF04082">
    <property type="entry name" value="Fungal_trans"/>
    <property type="match status" value="1"/>
</dbReference>
<feature type="compositionally biased region" description="Polar residues" evidence="3">
    <location>
        <begin position="164"/>
        <end position="179"/>
    </location>
</feature>
<evidence type="ECO:0000256" key="3">
    <source>
        <dbReference type="SAM" id="MobiDB-lite"/>
    </source>
</evidence>
<protein>
    <recommendedName>
        <fullName evidence="4">Zn(2)-C6 fungal-type domain-containing protein</fullName>
    </recommendedName>
</protein>
<evidence type="ECO:0000256" key="1">
    <source>
        <dbReference type="ARBA" id="ARBA00022723"/>
    </source>
</evidence>
<organism evidence="5 6">
    <name type="scientific">Colletotrichum plurivorum</name>
    <dbReference type="NCBI Taxonomy" id="2175906"/>
    <lineage>
        <taxon>Eukaryota</taxon>
        <taxon>Fungi</taxon>
        <taxon>Dikarya</taxon>
        <taxon>Ascomycota</taxon>
        <taxon>Pezizomycotina</taxon>
        <taxon>Sordariomycetes</taxon>
        <taxon>Hypocreomycetidae</taxon>
        <taxon>Glomerellales</taxon>
        <taxon>Glomerellaceae</taxon>
        <taxon>Colletotrichum</taxon>
        <taxon>Colletotrichum orchidearum species complex</taxon>
    </lineage>
</organism>
<dbReference type="Gene3D" id="4.10.240.10">
    <property type="entry name" value="Zn(2)-C6 fungal-type DNA-binding domain"/>
    <property type="match status" value="1"/>
</dbReference>
<feature type="compositionally biased region" description="Pro residues" evidence="3">
    <location>
        <begin position="139"/>
        <end position="150"/>
    </location>
</feature>